<protein>
    <recommendedName>
        <fullName evidence="2">Polymerase nucleotidyl transferase domain-containing protein</fullName>
    </recommendedName>
</protein>
<accession>A0A497EVD0</accession>
<reference evidence="3 4" key="1">
    <citation type="submission" date="2018-06" db="EMBL/GenBank/DDBJ databases">
        <title>Extensive metabolic versatility and redundancy in microbially diverse, dynamic hydrothermal sediments.</title>
        <authorList>
            <person name="Dombrowski N."/>
            <person name="Teske A."/>
            <person name="Baker B.J."/>
        </authorList>
    </citation>
    <scope>NUCLEOTIDE SEQUENCE [LARGE SCALE GENOMIC DNA]</scope>
    <source>
        <strain evidence="3">B34_G17</strain>
    </source>
</reference>
<evidence type="ECO:0000256" key="1">
    <source>
        <dbReference type="SAM" id="Phobius"/>
    </source>
</evidence>
<dbReference type="InterPro" id="IPR002934">
    <property type="entry name" value="Polymerase_NTP_transf_dom"/>
</dbReference>
<dbReference type="InterPro" id="IPR043519">
    <property type="entry name" value="NT_sf"/>
</dbReference>
<name>A0A497EVD0_9CREN</name>
<dbReference type="Proteomes" id="UP000272051">
    <property type="component" value="Unassembled WGS sequence"/>
</dbReference>
<keyword evidence="1" id="KW-0472">Membrane</keyword>
<sequence length="186" mass="21382">MNVNVCEKFVDEFLNYTFNSSLNQYVELIVFLGSAVEGRWIKGFSDIDVIIFLNRSGVVENKIYELYLSLNRELDTGVMDAPLFHPPLLFVRSPFEYMILTKILGKRGERVRKVVKRMAYVIVPRNKCLIKVFIKAPKCFNTLALIALLMLESIFDVLASIFHVKSMDVKMLLIGNSNSKGTSRYR</sequence>
<feature type="domain" description="Polymerase nucleotidyl transferase" evidence="2">
    <location>
        <begin position="20"/>
        <end position="62"/>
    </location>
</feature>
<evidence type="ECO:0000313" key="4">
    <source>
        <dbReference type="Proteomes" id="UP000272051"/>
    </source>
</evidence>
<dbReference type="EMBL" id="QMQX01000134">
    <property type="protein sequence ID" value="RLE51069.1"/>
    <property type="molecule type" value="Genomic_DNA"/>
</dbReference>
<evidence type="ECO:0000313" key="3">
    <source>
        <dbReference type="EMBL" id="RLE51069.1"/>
    </source>
</evidence>
<organism evidence="3 4">
    <name type="scientific">Thermoproteota archaeon</name>
    <dbReference type="NCBI Taxonomy" id="2056631"/>
    <lineage>
        <taxon>Archaea</taxon>
        <taxon>Thermoproteota</taxon>
    </lineage>
</organism>
<keyword evidence="1" id="KW-0812">Transmembrane</keyword>
<dbReference type="SUPFAM" id="SSF81301">
    <property type="entry name" value="Nucleotidyltransferase"/>
    <property type="match status" value="1"/>
</dbReference>
<feature type="transmembrane region" description="Helical" evidence="1">
    <location>
        <begin position="143"/>
        <end position="164"/>
    </location>
</feature>
<dbReference type="GO" id="GO:0016779">
    <property type="term" value="F:nucleotidyltransferase activity"/>
    <property type="evidence" value="ECO:0007669"/>
    <property type="project" value="InterPro"/>
</dbReference>
<comment type="caution">
    <text evidence="3">The sequence shown here is derived from an EMBL/GenBank/DDBJ whole genome shotgun (WGS) entry which is preliminary data.</text>
</comment>
<keyword evidence="1" id="KW-1133">Transmembrane helix</keyword>
<evidence type="ECO:0000259" key="2">
    <source>
        <dbReference type="Pfam" id="PF01909"/>
    </source>
</evidence>
<dbReference type="AlphaFoldDB" id="A0A497EVD0"/>
<dbReference type="Pfam" id="PF01909">
    <property type="entry name" value="NTP_transf_2"/>
    <property type="match status" value="1"/>
</dbReference>
<proteinExistence type="predicted"/>
<gene>
    <name evidence="3" type="ORF">DRJ33_06565</name>
</gene>